<feature type="compositionally biased region" description="Polar residues" evidence="1">
    <location>
        <begin position="599"/>
        <end position="610"/>
    </location>
</feature>
<evidence type="ECO:0000256" key="1">
    <source>
        <dbReference type="SAM" id="MobiDB-lite"/>
    </source>
</evidence>
<dbReference type="RefSeq" id="XP_027575702.2">
    <property type="nucleotide sequence ID" value="XM_027719901.2"/>
</dbReference>
<evidence type="ECO:0000313" key="3">
    <source>
        <dbReference type="Proteomes" id="UP000504627"/>
    </source>
</evidence>
<feature type="region of interest" description="Disordered" evidence="1">
    <location>
        <begin position="1127"/>
        <end position="1220"/>
    </location>
</feature>
<feature type="compositionally biased region" description="Acidic residues" evidence="1">
    <location>
        <begin position="521"/>
        <end position="532"/>
    </location>
</feature>
<feature type="compositionally biased region" description="Basic and acidic residues" evidence="1">
    <location>
        <begin position="1516"/>
        <end position="1525"/>
    </location>
</feature>
<gene>
    <name evidence="4" type="primary">ERICH3</name>
</gene>
<dbReference type="PANTHER" id="PTHR23034">
    <property type="entry name" value="GLUTAMATE-RICH PROTEIN 3"/>
    <property type="match status" value="1"/>
</dbReference>
<feature type="compositionally biased region" description="Basic and acidic residues" evidence="1">
    <location>
        <begin position="548"/>
        <end position="559"/>
    </location>
</feature>
<feature type="compositionally biased region" description="Polar residues" evidence="1">
    <location>
        <begin position="561"/>
        <end position="572"/>
    </location>
</feature>
<dbReference type="GeneID" id="113987318"/>
<accession>A0A6J2GKI6</accession>
<keyword evidence="3" id="KW-1185">Reference proteome</keyword>
<name>A0A6J2GKI6_9PASS</name>
<feature type="compositionally biased region" description="Polar residues" evidence="1">
    <location>
        <begin position="178"/>
        <end position="189"/>
    </location>
</feature>
<feature type="compositionally biased region" description="Acidic residues" evidence="1">
    <location>
        <begin position="741"/>
        <end position="757"/>
    </location>
</feature>
<dbReference type="InterPro" id="IPR048257">
    <property type="entry name" value="DUF4590"/>
</dbReference>
<feature type="compositionally biased region" description="Basic and acidic residues" evidence="1">
    <location>
        <begin position="1539"/>
        <end position="1548"/>
    </location>
</feature>
<feature type="region of interest" description="Disordered" evidence="1">
    <location>
        <begin position="696"/>
        <end position="976"/>
    </location>
</feature>
<feature type="compositionally biased region" description="Gly residues" evidence="1">
    <location>
        <begin position="1198"/>
        <end position="1210"/>
    </location>
</feature>
<evidence type="ECO:0000313" key="4">
    <source>
        <dbReference type="RefSeq" id="XP_027575702.2"/>
    </source>
</evidence>
<evidence type="ECO:0000259" key="2">
    <source>
        <dbReference type="Pfam" id="PF15257"/>
    </source>
</evidence>
<dbReference type="PANTHER" id="PTHR23034:SF2">
    <property type="entry name" value="GLUTAMATE-RICH PROTEIN 3"/>
    <property type="match status" value="1"/>
</dbReference>
<dbReference type="InParanoid" id="A0A6J2GKI6"/>
<sequence length="1548" mass="164535">MSAPQPRFLATYNSLTDKHLVGYFSNARIRQHLQRSGLISRSGRIIPEKEYRLNAMRRDHQRYVQECLAHAIFHKVLDMERHHQLEIKRKLEYSAKKERVRKIKEEQFRRSVEDAIPMHSPHPPLGPRNHDGLHPLVAGDRAGRSQWRAPGLVVDYGGGHSSHQHRPKEPARCEVSSWRPNTAPGNVQQPFRLQPLRGRAAAGSLPKGSQQKCHVLEWNQQFARGGERSELRLLNSVEYVTGVSPYQLPVINPCVVPVPPPRRHRGDRGVPAGRSGMPTGRRFRPTTASNDTGQLLTKQNSGGFPKSPLCSNAVVTMAYIGKSLPLSHDDYRDEIKVYQQHCGGENLCVYSGKLLEGETFQFISKRHHGFPFSLTFFLNGMQVHRLSCCCEYKHQRRSRLRSRNRYFRFLNVEGASPCYRCIIAMGLDKKLSPPKRKIEYRVEKHVGSWECALHSEPSNSSVEQKSVKNSMLVVLPSHEASVETVEEKVETAEEYGEEEMTNQSGHESEDSQEDISKNGYDEDFEADEEVNEEGQTADQTNGMSESSSDDKTHNLDYGKESGTSSQKALQASDSEKDESDGYSDRDSENNQQERRPADSLSSISTQCSTEGDSHAETMTDDGKEECDIKRASDSTAHAQYGNGNGENKLLRREENQETSALENKGIDEEGKAKPEDLPAREDTGIFHENIMAMQHQSPEVNGELKQAGSGESSMNDEDECLPVPWETRMLNVEDGNKESPQSEEGEVFEDCKPDEEEMAKATGNDHPVNSDPEPGDSHAGEEAENAASREHDASEALDGSFSAEGRRSLDVQEAAGQEVQEGQVAGQRQALEQDCAATGRDAGSKESGGEGIRERDLLPQEETGSALEESTPEEGTVAEEHPKGKGTEERVESSTEVSPGEQEVLVEGMEIKAALGEPAPGGEGPAGALPGWETDRAVSEGQEGDGGVTEEEAVEKGPEGVAGPPAEEEVGEAVPEAGESLWEGESTGKGAVVGAVADGEEAVEDADLAGEGIAGVVCPEGEGAVEEDSSERQEAVEKPGALLEALGDMETGEAMPGGEGFVKPNKFSQLKALEEEWVEMGKAATGAAASECGQVCRVGGNVLQRVEDMMEVSVELGKGTVLEVAPGLGPLGGAGDDPISEGSSQVEETPAVQEEEGAVEALWSGNPSVGSKAETERAMEGKPSGGVAGGSAEASTQGLGGGEEATGGAAGPREPTTGMEGWLRYGKERGKGRPSGGGVVGDAALPALGLDMSRAGEPGLVAIAVMGGQAGQGALAEELAREPALAEGVAVAGDGRVGRGTVAQEGVTGGVLGAQSGTGVAVAKGMSAKGRWAARESGRDKAGVADGAVAGERGMNQEAALGCEASGPEPAGAEGQGEAEWEWVTMHMVSSGHEEARRAISPGEQLTAETSPSTPAHGDGGMELMGRESAGGEGLRLGTQPQLAGPGTGAVEGKDGQQEGMEQVGVKTEGEQQGPCENTRESEVVTVLASAENSAGAGQQRKDSPVVGGSPGAADVGERSPKPRQDSVNPDPVIVSAEQSHDGEETLL</sequence>
<organism evidence="3 4">
    <name type="scientific">Pipra filicauda</name>
    <name type="common">Wire-tailed manakin</name>
    <dbReference type="NCBI Taxonomy" id="649802"/>
    <lineage>
        <taxon>Eukaryota</taxon>
        <taxon>Metazoa</taxon>
        <taxon>Chordata</taxon>
        <taxon>Craniata</taxon>
        <taxon>Vertebrata</taxon>
        <taxon>Euteleostomi</taxon>
        <taxon>Archelosauria</taxon>
        <taxon>Archosauria</taxon>
        <taxon>Dinosauria</taxon>
        <taxon>Saurischia</taxon>
        <taxon>Theropoda</taxon>
        <taxon>Coelurosauria</taxon>
        <taxon>Aves</taxon>
        <taxon>Neognathae</taxon>
        <taxon>Neoaves</taxon>
        <taxon>Telluraves</taxon>
        <taxon>Australaves</taxon>
        <taxon>Passeriformes</taxon>
        <taxon>Pipridae</taxon>
        <taxon>Pipra</taxon>
    </lineage>
</organism>
<reference evidence="4" key="1">
    <citation type="submission" date="2025-08" db="UniProtKB">
        <authorList>
            <consortium name="RefSeq"/>
        </authorList>
    </citation>
    <scope>IDENTIFICATION</scope>
    <source>
        <tissue evidence="4">Muscle</tissue>
    </source>
</reference>
<dbReference type="InterPro" id="IPR027962">
    <property type="entry name" value="ERICH3"/>
</dbReference>
<feature type="compositionally biased region" description="Basic and acidic residues" evidence="1">
    <location>
        <begin position="582"/>
        <end position="597"/>
    </location>
</feature>
<feature type="compositionally biased region" description="Basic and acidic residues" evidence="1">
    <location>
        <begin position="842"/>
        <end position="858"/>
    </location>
</feature>
<feature type="compositionally biased region" description="Basic and acidic residues" evidence="1">
    <location>
        <begin position="878"/>
        <end position="893"/>
    </location>
</feature>
<protein>
    <submittedName>
        <fullName evidence="4">Glutamate-rich protein 3 isoform X1</fullName>
    </submittedName>
</protein>
<feature type="compositionally biased region" description="Basic and acidic residues" evidence="1">
    <location>
        <begin position="775"/>
        <end position="794"/>
    </location>
</feature>
<dbReference type="Proteomes" id="UP000504627">
    <property type="component" value="Unplaced"/>
</dbReference>
<feature type="compositionally biased region" description="Basic and acidic residues" evidence="1">
    <location>
        <begin position="506"/>
        <end position="520"/>
    </location>
</feature>
<feature type="compositionally biased region" description="Gly residues" evidence="1">
    <location>
        <begin position="1418"/>
        <end position="1435"/>
    </location>
</feature>
<proteinExistence type="predicted"/>
<feature type="compositionally biased region" description="Basic and acidic residues" evidence="1">
    <location>
        <begin position="611"/>
        <end position="632"/>
    </location>
</feature>
<feature type="compositionally biased region" description="Polar residues" evidence="1">
    <location>
        <begin position="534"/>
        <end position="546"/>
    </location>
</feature>
<feature type="compositionally biased region" description="Basic and acidic residues" evidence="1">
    <location>
        <begin position="664"/>
        <end position="682"/>
    </location>
</feature>
<feature type="region of interest" description="Disordered" evidence="1">
    <location>
        <begin position="259"/>
        <end position="298"/>
    </location>
</feature>
<feature type="region of interest" description="Disordered" evidence="1">
    <location>
        <begin position="478"/>
        <end position="682"/>
    </location>
</feature>
<feature type="region of interest" description="Disordered" evidence="1">
    <location>
        <begin position="157"/>
        <end position="189"/>
    </location>
</feature>
<feature type="domain" description="DUF4590" evidence="2">
    <location>
        <begin position="328"/>
        <end position="435"/>
    </location>
</feature>
<feature type="compositionally biased region" description="Polar residues" evidence="1">
    <location>
        <begin position="286"/>
        <end position="298"/>
    </location>
</feature>
<dbReference type="Pfam" id="PF15257">
    <property type="entry name" value="DUF4590"/>
    <property type="match status" value="1"/>
</dbReference>
<feature type="compositionally biased region" description="Low complexity" evidence="1">
    <location>
        <begin position="811"/>
        <end position="827"/>
    </location>
</feature>
<dbReference type="CTD" id="127254"/>
<feature type="region of interest" description="Disordered" evidence="1">
    <location>
        <begin position="1394"/>
        <end position="1548"/>
    </location>
</feature>